<dbReference type="SUPFAM" id="SSF51735">
    <property type="entry name" value="NAD(P)-binding Rossmann-fold domains"/>
    <property type="match status" value="1"/>
</dbReference>
<dbReference type="InterPro" id="IPR029903">
    <property type="entry name" value="RmlD-like-bd"/>
</dbReference>
<keyword evidence="9" id="KW-1185">Reference proteome</keyword>
<evidence type="ECO:0000256" key="4">
    <source>
        <dbReference type="ARBA" id="ARBA00017099"/>
    </source>
</evidence>
<evidence type="ECO:0000256" key="2">
    <source>
        <dbReference type="ARBA" id="ARBA00010944"/>
    </source>
</evidence>
<gene>
    <name evidence="8" type="ORF">DSCOOX_08610</name>
</gene>
<dbReference type="FunFam" id="3.40.50.720:FF:000159">
    <property type="entry name" value="dTDP-4-dehydrorhamnose reductase"/>
    <property type="match status" value="1"/>
</dbReference>
<dbReference type="InterPro" id="IPR036291">
    <property type="entry name" value="NAD(P)-bd_dom_sf"/>
</dbReference>
<keyword evidence="6" id="KW-0521">NADP</keyword>
<dbReference type="AlphaFoldDB" id="A0A5K8A596"/>
<dbReference type="Proteomes" id="UP000422108">
    <property type="component" value="Chromosome"/>
</dbReference>
<reference evidence="8 9" key="1">
    <citation type="submission" date="2019-11" db="EMBL/GenBank/DDBJ databases">
        <title>Comparative genomics of hydrocarbon-degrading Desulfosarcina strains.</title>
        <authorList>
            <person name="Watanabe M."/>
            <person name="Kojima H."/>
            <person name="Fukui M."/>
        </authorList>
    </citation>
    <scope>NUCLEOTIDE SEQUENCE [LARGE SCALE GENOMIC DNA]</scope>
    <source>
        <strain evidence="9">oXyS1</strain>
    </source>
</reference>
<comment type="function">
    <text evidence="6">Catalyzes the reduction of dTDP-6-deoxy-L-lyxo-4-hexulose to yield dTDP-L-rhamnose.</text>
</comment>
<dbReference type="Gene3D" id="3.40.50.720">
    <property type="entry name" value="NAD(P)-binding Rossmann-like Domain"/>
    <property type="match status" value="1"/>
</dbReference>
<comment type="pathway">
    <text evidence="1 6">Carbohydrate biosynthesis; dTDP-L-rhamnose biosynthesis.</text>
</comment>
<evidence type="ECO:0000259" key="7">
    <source>
        <dbReference type="Pfam" id="PF04321"/>
    </source>
</evidence>
<evidence type="ECO:0000256" key="5">
    <source>
        <dbReference type="ARBA" id="ARBA00048200"/>
    </source>
</evidence>
<dbReference type="CDD" id="cd05254">
    <property type="entry name" value="dTDP_HR_like_SDR_e"/>
    <property type="match status" value="1"/>
</dbReference>
<dbReference type="Pfam" id="PF04321">
    <property type="entry name" value="RmlD_sub_bind"/>
    <property type="match status" value="1"/>
</dbReference>
<dbReference type="RefSeq" id="WP_155309103.1">
    <property type="nucleotide sequence ID" value="NZ_AP021879.1"/>
</dbReference>
<evidence type="ECO:0000256" key="3">
    <source>
        <dbReference type="ARBA" id="ARBA00012929"/>
    </source>
</evidence>
<proteinExistence type="inferred from homology"/>
<sequence>MNILIIGGNGQLGQTLSRTAPDHIDFKSLDLPEFDITNSENVATVVGKEKPDVIINASAYTAVDKAEEEPELAFAVNATGPGNLAVAAKNTGSRLIHISTDYVFDGTACTPYQPDAPCTPLGVYGRTKRQGEINVQEALDDYVIIRTSWLYSQYGNNFVLTMLRLMQEREELKVVCDQVGSPTWASTLAMAIWAVIEKPNLNGIYHWSDAGVASWYDFTVAIQEEAYHLGLLNKPIPISPIRSDAFPTPAKRPSYSVLDCMQSWHEFEANPMHWRTALKEMLSSISRR</sequence>
<protein>
    <recommendedName>
        <fullName evidence="4 6">dTDP-4-dehydrorhamnose reductase</fullName>
        <ecNumber evidence="3 6">1.1.1.133</ecNumber>
    </recommendedName>
</protein>
<dbReference type="GO" id="GO:0019305">
    <property type="term" value="P:dTDP-rhamnose biosynthetic process"/>
    <property type="evidence" value="ECO:0007669"/>
    <property type="project" value="UniProtKB-UniPathway"/>
</dbReference>
<dbReference type="EC" id="1.1.1.133" evidence="3 6"/>
<dbReference type="NCBIfam" id="TIGR01214">
    <property type="entry name" value="rmlD"/>
    <property type="match status" value="1"/>
</dbReference>
<dbReference type="GO" id="GO:0005829">
    <property type="term" value="C:cytosol"/>
    <property type="evidence" value="ECO:0007669"/>
    <property type="project" value="TreeGrafter"/>
</dbReference>
<organism evidence="8 9">
    <name type="scientific">Desulfosarcina ovata subsp. ovata</name>
    <dbReference type="NCBI Taxonomy" id="2752305"/>
    <lineage>
        <taxon>Bacteria</taxon>
        <taxon>Pseudomonadati</taxon>
        <taxon>Thermodesulfobacteriota</taxon>
        <taxon>Desulfobacteria</taxon>
        <taxon>Desulfobacterales</taxon>
        <taxon>Desulfosarcinaceae</taxon>
        <taxon>Desulfosarcina</taxon>
    </lineage>
</organism>
<dbReference type="PANTHER" id="PTHR10491">
    <property type="entry name" value="DTDP-4-DEHYDRORHAMNOSE REDUCTASE"/>
    <property type="match status" value="1"/>
</dbReference>
<comment type="catalytic activity">
    <reaction evidence="5">
        <text>dTDP-beta-L-rhamnose + NADP(+) = dTDP-4-dehydro-beta-L-rhamnose + NADPH + H(+)</text>
        <dbReference type="Rhea" id="RHEA:21796"/>
        <dbReference type="ChEBI" id="CHEBI:15378"/>
        <dbReference type="ChEBI" id="CHEBI:57510"/>
        <dbReference type="ChEBI" id="CHEBI:57783"/>
        <dbReference type="ChEBI" id="CHEBI:58349"/>
        <dbReference type="ChEBI" id="CHEBI:62830"/>
        <dbReference type="EC" id="1.1.1.133"/>
    </reaction>
</comment>
<evidence type="ECO:0000256" key="1">
    <source>
        <dbReference type="ARBA" id="ARBA00004781"/>
    </source>
</evidence>
<dbReference type="InterPro" id="IPR005913">
    <property type="entry name" value="dTDP_dehydrorham_reduct"/>
</dbReference>
<evidence type="ECO:0000313" key="9">
    <source>
        <dbReference type="Proteomes" id="UP000422108"/>
    </source>
</evidence>
<accession>A0A5K8A596</accession>
<comment type="similarity">
    <text evidence="2 6">Belongs to the dTDP-4-dehydrorhamnose reductase family.</text>
</comment>
<dbReference type="UniPathway" id="UPA00124"/>
<keyword evidence="6" id="KW-0560">Oxidoreductase</keyword>
<dbReference type="PANTHER" id="PTHR10491:SF4">
    <property type="entry name" value="METHIONINE ADENOSYLTRANSFERASE 2 SUBUNIT BETA"/>
    <property type="match status" value="1"/>
</dbReference>
<name>A0A5K8A596_9BACT</name>
<dbReference type="GO" id="GO:0008831">
    <property type="term" value="F:dTDP-4-dehydrorhamnose reductase activity"/>
    <property type="evidence" value="ECO:0007669"/>
    <property type="project" value="UniProtKB-EC"/>
</dbReference>
<dbReference type="Gene3D" id="3.90.25.10">
    <property type="entry name" value="UDP-galactose 4-epimerase, domain 1"/>
    <property type="match status" value="1"/>
</dbReference>
<dbReference type="EMBL" id="AP021879">
    <property type="protein sequence ID" value="BBO87681.1"/>
    <property type="molecule type" value="Genomic_DNA"/>
</dbReference>
<evidence type="ECO:0000256" key="6">
    <source>
        <dbReference type="RuleBase" id="RU364082"/>
    </source>
</evidence>
<evidence type="ECO:0000313" key="8">
    <source>
        <dbReference type="EMBL" id="BBO87681.1"/>
    </source>
</evidence>
<feature type="domain" description="RmlD-like substrate binding" evidence="7">
    <location>
        <begin position="1"/>
        <end position="284"/>
    </location>
</feature>